<dbReference type="OrthoDB" id="5273928at2759"/>
<accession>A0A2J5HV82</accession>
<feature type="region of interest" description="Disordered" evidence="1">
    <location>
        <begin position="347"/>
        <end position="390"/>
    </location>
</feature>
<gene>
    <name evidence="2" type="ORF">BDW42DRAFT_200899</name>
</gene>
<protein>
    <submittedName>
        <fullName evidence="2">Uncharacterized protein</fullName>
    </submittedName>
</protein>
<evidence type="ECO:0000313" key="3">
    <source>
        <dbReference type="Proteomes" id="UP000235023"/>
    </source>
</evidence>
<dbReference type="Proteomes" id="UP000235023">
    <property type="component" value="Unassembled WGS sequence"/>
</dbReference>
<sequence length="390" mass="43774">MSPGVNEPTAPPRPTRRFDRASGQVFAQKTIKPPVSSLHGPAWVHESPFLRHSWDRSGERGAASLKHAAMRQTLSDQRSLSAELFACVPWRVGGYLWGCLGEADKKTLHMWKLLSTAYPTEFRDIAPHYRMKVESPKLTMRQYLDLVKSDNELRWDVVLTVCGAHAQVPEMVEMAHVKNLAALEIDSLERDRGLGSDSEVPVARLNDRIVRTWSELVRGSGAFARLRVLRLQHQRGLTGAALRYLKGFPALQMVILYDCPEVVDAFGGRGGDRGRVVVDGWVVSSMEWTKDWPPELWETYVENFLKDDGGMAGLPSLDFQIGERQEKPRRMRTGEVVCLQRATDTEAAETVKTSKRSPEMPASGSEKRRRGVMKERKGPDLGGMLADLGW</sequence>
<feature type="region of interest" description="Disordered" evidence="1">
    <location>
        <begin position="1"/>
        <end position="20"/>
    </location>
</feature>
<name>A0A2J5HV82_9EURO</name>
<keyword evidence="3" id="KW-1185">Reference proteome</keyword>
<dbReference type="EMBL" id="KZ559538">
    <property type="protein sequence ID" value="PLN81288.1"/>
    <property type="molecule type" value="Genomic_DNA"/>
</dbReference>
<organism evidence="2 3">
    <name type="scientific">Aspergillus taichungensis</name>
    <dbReference type="NCBI Taxonomy" id="482145"/>
    <lineage>
        <taxon>Eukaryota</taxon>
        <taxon>Fungi</taxon>
        <taxon>Dikarya</taxon>
        <taxon>Ascomycota</taxon>
        <taxon>Pezizomycotina</taxon>
        <taxon>Eurotiomycetes</taxon>
        <taxon>Eurotiomycetidae</taxon>
        <taxon>Eurotiales</taxon>
        <taxon>Aspergillaceae</taxon>
        <taxon>Aspergillus</taxon>
        <taxon>Aspergillus subgen. Circumdati</taxon>
    </lineage>
</organism>
<evidence type="ECO:0000256" key="1">
    <source>
        <dbReference type="SAM" id="MobiDB-lite"/>
    </source>
</evidence>
<evidence type="ECO:0000313" key="2">
    <source>
        <dbReference type="EMBL" id="PLN81288.1"/>
    </source>
</evidence>
<proteinExistence type="predicted"/>
<dbReference type="AlphaFoldDB" id="A0A2J5HV82"/>
<reference evidence="3" key="1">
    <citation type="submission" date="2017-12" db="EMBL/GenBank/DDBJ databases">
        <authorList>
            <consortium name="DOE Joint Genome Institute"/>
            <person name="Mondo S.J."/>
            <person name="Kjaerbolling I."/>
            <person name="Vesth T.C."/>
            <person name="Frisvad J.C."/>
            <person name="Nybo J.L."/>
            <person name="Theobald S."/>
            <person name="Kuo A."/>
            <person name="Bowyer P."/>
            <person name="Matsuda Y."/>
            <person name="Lyhne E.K."/>
            <person name="Kogle M.E."/>
            <person name="Clum A."/>
            <person name="Lipzen A."/>
            <person name="Salamov A."/>
            <person name="Ngan C.Y."/>
            <person name="Daum C."/>
            <person name="Chiniquy J."/>
            <person name="Barry K."/>
            <person name="LaButti K."/>
            <person name="Haridas S."/>
            <person name="Simmons B.A."/>
            <person name="Magnuson J.K."/>
            <person name="Mortensen U.H."/>
            <person name="Larsen T.O."/>
            <person name="Grigoriev I.V."/>
            <person name="Baker S.E."/>
            <person name="Andersen M.R."/>
            <person name="Nordberg H.P."/>
            <person name="Cantor M.N."/>
            <person name="Hua S.X."/>
        </authorList>
    </citation>
    <scope>NUCLEOTIDE SEQUENCE [LARGE SCALE GENOMIC DNA]</scope>
    <source>
        <strain evidence="3">IBT 19404</strain>
    </source>
</reference>